<feature type="region of interest" description="Disordered" evidence="4">
    <location>
        <begin position="243"/>
        <end position="295"/>
    </location>
</feature>
<evidence type="ECO:0000259" key="7">
    <source>
        <dbReference type="Pfam" id="PF17389"/>
    </source>
</evidence>
<evidence type="ECO:0000256" key="2">
    <source>
        <dbReference type="ARBA" id="ARBA00012652"/>
    </source>
</evidence>
<evidence type="ECO:0000256" key="4">
    <source>
        <dbReference type="SAM" id="MobiDB-lite"/>
    </source>
</evidence>
<evidence type="ECO:0000259" key="8">
    <source>
        <dbReference type="Pfam" id="PF17390"/>
    </source>
</evidence>
<dbReference type="InterPro" id="IPR008902">
    <property type="entry name" value="Rhamnosid_concanavalin"/>
</dbReference>
<dbReference type="SUPFAM" id="SSF49785">
    <property type="entry name" value="Galactose-binding domain-like"/>
    <property type="match status" value="1"/>
</dbReference>
<dbReference type="Gene3D" id="2.60.120.260">
    <property type="entry name" value="Galactose-binding domain-like"/>
    <property type="match status" value="3"/>
</dbReference>
<accession>A0ABW1K3Y7</accession>
<feature type="domain" description="Alpha-L-rhamnosidase concanavalin-like" evidence="5">
    <location>
        <begin position="505"/>
        <end position="605"/>
    </location>
</feature>
<dbReference type="Pfam" id="PF17389">
    <property type="entry name" value="Bac_rhamnosid6H"/>
    <property type="match status" value="1"/>
</dbReference>
<dbReference type="PANTHER" id="PTHR33307:SF6">
    <property type="entry name" value="ALPHA-RHAMNOSIDASE (EUROFUNG)-RELATED"/>
    <property type="match status" value="1"/>
</dbReference>
<organism evidence="9 10">
    <name type="scientific">Plantactinospora solaniradicis</name>
    <dbReference type="NCBI Taxonomy" id="1723736"/>
    <lineage>
        <taxon>Bacteria</taxon>
        <taxon>Bacillati</taxon>
        <taxon>Actinomycetota</taxon>
        <taxon>Actinomycetes</taxon>
        <taxon>Micromonosporales</taxon>
        <taxon>Micromonosporaceae</taxon>
        <taxon>Plantactinospora</taxon>
    </lineage>
</organism>
<evidence type="ECO:0000313" key="9">
    <source>
        <dbReference type="EMBL" id="MFC6016145.1"/>
    </source>
</evidence>
<dbReference type="InterPro" id="IPR012341">
    <property type="entry name" value="6hp_glycosidase-like_sf"/>
</dbReference>
<dbReference type="Gene3D" id="1.50.10.10">
    <property type="match status" value="1"/>
</dbReference>
<dbReference type="InterPro" id="IPR016007">
    <property type="entry name" value="Alpha_rhamnosid"/>
</dbReference>
<dbReference type="Pfam" id="PF08531">
    <property type="entry name" value="Bac_rhamnosid_N"/>
    <property type="match status" value="1"/>
</dbReference>
<dbReference type="SUPFAM" id="SSF48208">
    <property type="entry name" value="Six-hairpin glycosidases"/>
    <property type="match status" value="1"/>
</dbReference>
<dbReference type="PANTHER" id="PTHR33307">
    <property type="entry name" value="ALPHA-RHAMNOSIDASE (EUROFUNG)"/>
    <property type="match status" value="1"/>
</dbReference>
<feature type="domain" description="Alpha-L-rhamnosidase six-hairpin glycosidase" evidence="7">
    <location>
        <begin position="611"/>
        <end position="951"/>
    </location>
</feature>
<dbReference type="Pfam" id="PF25788">
    <property type="entry name" value="Ig_Rha78A_N"/>
    <property type="match status" value="1"/>
</dbReference>
<dbReference type="GO" id="GO:0016787">
    <property type="term" value="F:hydrolase activity"/>
    <property type="evidence" value="ECO:0007669"/>
    <property type="project" value="UniProtKB-KW"/>
</dbReference>
<name>A0ABW1K3Y7_9ACTN</name>
<feature type="domain" description="Bacterial alpha-L-rhamnosidase N-terminal" evidence="6">
    <location>
        <begin position="329"/>
        <end position="494"/>
    </location>
</feature>
<dbReference type="InterPro" id="IPR008979">
    <property type="entry name" value="Galactose-bd-like_sf"/>
</dbReference>
<dbReference type="InterPro" id="IPR008928">
    <property type="entry name" value="6-hairpin_glycosidase_sf"/>
</dbReference>
<evidence type="ECO:0000259" key="5">
    <source>
        <dbReference type="Pfam" id="PF05592"/>
    </source>
</evidence>
<dbReference type="InterPro" id="IPR013737">
    <property type="entry name" value="Bac_rhamnosid_N"/>
</dbReference>
<dbReference type="Gene3D" id="2.60.420.10">
    <property type="entry name" value="Maltose phosphorylase, domain 3"/>
    <property type="match status" value="1"/>
</dbReference>
<dbReference type="InterPro" id="IPR035396">
    <property type="entry name" value="Bac_rhamnosid6H"/>
</dbReference>
<dbReference type="RefSeq" id="WP_377419255.1">
    <property type="nucleotide sequence ID" value="NZ_JBHSPR010000007.1"/>
</dbReference>
<evidence type="ECO:0000313" key="10">
    <source>
        <dbReference type="Proteomes" id="UP001596203"/>
    </source>
</evidence>
<sequence length="1061" mass="114512">MSLSVERAVDPIGIDEPRPLLGWQLPATARGRAQTAYQIVVTDDADAVVWDSGTVASADSVDVPYGGPTPRPRTRYHWRVRIIDERVEPSAWSEPATWESGLMRPGEWTAGWISSAAEAAAPVRIDLDTRAPFENIGRIWAAGTPTPTEVLFRTEFTVPPGRAVTGARLTTGGAAEITAWLNGVPVHDADPRPAVRVGRNVLALRAVAGALPGGLVARLTVSLADLPPVLVVADDRWWAAAAPIQTRQAGPDERAGSGEWAGPDEQVGPDEQAGSGEAAPDWARPDHDDSGWAKAVALGPHGNPPWGREPATHRTSPYLRRAFEVAAPVRRARLYATAAGLYELTINGTPVGDHRLAPGWTDYQRRVPYQSYDVTALLRPGRNALAATLADGWYAGQVGFLGAGHYGDVRALRAELHLDLDDGTHTVLGTDGRWRTGEGGLRYADLQNGEVYDARREPAGWREPDFDDTGWPAAVPVPGPAGEPQAQIAEPIRALHELPARTVTELRPGTVIADFGQNVAGWVRLRLRGPAGQRVMLRHAEVRGPDGELYLTALRTARATDEYVLRGDPDGEEYEPRFTVHGFRYCEVSGLSGPLDGTDVTAVVAYADMPATGRFACSSEPLNRLQANIVWSQRGNFLTVPTDCPQRDERLGWTGDAQVFAATAAFNYDVRSFLRKWLQDVRDAQRPDGAIAHVAPDVMTGAQVDNPTRWAGSGGWGDAVAIVPERLLTAYADRRAVTESLDAMDGWLRYLDRRGGGDQPDGGYADWLAVTPTPKELVNAAYFAYTARLAARLAESVADPRAGDWHALADRLRAEFQARYVGGGGRVSSGTQTAYVLALHADLLPAADRPAAVDRLVAEVAARHDHLTTGFLGTPWLLDALTDGGRVDVAYRLLTQQGYPSWLYPVVHGDATTIWERWDSWSDSRGFQNPHMTSFNHYAYGAVGDWLYRTVAGLAPTAPGYRTIRIRPRPGGGLASAEAELATVQGRAAVAWRDEAGTFVLDVTVPPNTTAEVWVPDADPADVTEGGTPASDADGVRASHRADDGSAVFTVGSGTYRFRRG</sequence>
<reference evidence="10" key="1">
    <citation type="journal article" date="2019" name="Int. J. Syst. Evol. Microbiol.">
        <title>The Global Catalogue of Microorganisms (GCM) 10K type strain sequencing project: providing services to taxonomists for standard genome sequencing and annotation.</title>
        <authorList>
            <consortium name="The Broad Institute Genomics Platform"/>
            <consortium name="The Broad Institute Genome Sequencing Center for Infectious Disease"/>
            <person name="Wu L."/>
            <person name="Ma J."/>
        </authorList>
    </citation>
    <scope>NUCLEOTIDE SEQUENCE [LARGE SCALE GENOMIC DNA]</scope>
    <source>
        <strain evidence="10">ZS-35-S2</strain>
    </source>
</reference>
<evidence type="ECO:0000256" key="1">
    <source>
        <dbReference type="ARBA" id="ARBA00001445"/>
    </source>
</evidence>
<evidence type="ECO:0000259" key="6">
    <source>
        <dbReference type="Pfam" id="PF08531"/>
    </source>
</evidence>
<dbReference type="EMBL" id="JBHSPR010000007">
    <property type="protein sequence ID" value="MFC6016145.1"/>
    <property type="molecule type" value="Genomic_DNA"/>
</dbReference>
<comment type="catalytic activity">
    <reaction evidence="1">
        <text>Hydrolysis of terminal non-reducing alpha-L-rhamnose residues in alpha-L-rhamnosides.</text>
        <dbReference type="EC" id="3.2.1.40"/>
    </reaction>
</comment>
<dbReference type="Proteomes" id="UP001596203">
    <property type="component" value="Unassembled WGS sequence"/>
</dbReference>
<dbReference type="EC" id="3.2.1.40" evidence="2"/>
<dbReference type="InterPro" id="IPR013783">
    <property type="entry name" value="Ig-like_fold"/>
</dbReference>
<comment type="caution">
    <text evidence="9">The sequence shown here is derived from an EMBL/GenBank/DDBJ whole genome shotgun (WGS) entry which is preliminary data.</text>
</comment>
<keyword evidence="10" id="KW-1185">Reference proteome</keyword>
<dbReference type="Pfam" id="PF17390">
    <property type="entry name" value="Bac_rhamnosid_C"/>
    <property type="match status" value="1"/>
</dbReference>
<keyword evidence="3 9" id="KW-0378">Hydrolase</keyword>
<feature type="region of interest" description="Disordered" evidence="4">
    <location>
        <begin position="1018"/>
        <end position="1039"/>
    </location>
</feature>
<protein>
    <recommendedName>
        <fullName evidence="2">alpha-L-rhamnosidase</fullName>
        <ecNumber evidence="2">3.2.1.40</ecNumber>
    </recommendedName>
</protein>
<dbReference type="InterPro" id="IPR035398">
    <property type="entry name" value="Bac_rhamnosid_C"/>
</dbReference>
<proteinExistence type="predicted"/>
<dbReference type="Gene3D" id="2.60.40.10">
    <property type="entry name" value="Immunoglobulins"/>
    <property type="match status" value="1"/>
</dbReference>
<feature type="domain" description="Alpha-L-rhamnosidase C-terminal" evidence="8">
    <location>
        <begin position="953"/>
        <end position="1026"/>
    </location>
</feature>
<gene>
    <name evidence="9" type="ORF">ACFP2T_08050</name>
</gene>
<dbReference type="Pfam" id="PF05592">
    <property type="entry name" value="Bac_rhamnosid"/>
    <property type="match status" value="1"/>
</dbReference>
<evidence type="ECO:0000256" key="3">
    <source>
        <dbReference type="ARBA" id="ARBA00022801"/>
    </source>
</evidence>
<dbReference type="PIRSF" id="PIRSF010631">
    <property type="entry name" value="A-rhamnsds"/>
    <property type="match status" value="1"/>
</dbReference>